<dbReference type="InterPro" id="IPR036259">
    <property type="entry name" value="MFS_trans_sf"/>
</dbReference>
<keyword evidence="6 7" id="KW-0472">Membrane</keyword>
<keyword evidence="4 7" id="KW-0812">Transmembrane</keyword>
<feature type="transmembrane region" description="Helical" evidence="7">
    <location>
        <begin position="163"/>
        <end position="184"/>
    </location>
</feature>
<dbReference type="InterPro" id="IPR005828">
    <property type="entry name" value="MFS_sugar_transport-like"/>
</dbReference>
<dbReference type="OrthoDB" id="65739at2"/>
<feature type="transmembrane region" description="Helical" evidence="7">
    <location>
        <begin position="9"/>
        <end position="32"/>
    </location>
</feature>
<organism evidence="9 10">
    <name type="scientific">Fictibacillus enclensis</name>
    <dbReference type="NCBI Taxonomy" id="1017270"/>
    <lineage>
        <taxon>Bacteria</taxon>
        <taxon>Bacillati</taxon>
        <taxon>Bacillota</taxon>
        <taxon>Bacilli</taxon>
        <taxon>Bacillales</taxon>
        <taxon>Fictibacillaceae</taxon>
        <taxon>Fictibacillus</taxon>
    </lineage>
</organism>
<dbReference type="PANTHER" id="PTHR43414:SF6">
    <property type="entry name" value="MULTIDRUG RESISTANCE PROTEIN MDTG"/>
    <property type="match status" value="1"/>
</dbReference>
<gene>
    <name evidence="9" type="ORF">AS030_03365</name>
</gene>
<name>A0A0V8JBP3_9BACL</name>
<dbReference type="RefSeq" id="WP_061968389.1">
    <property type="nucleotide sequence ID" value="NZ_FMAV01000001.1"/>
</dbReference>
<dbReference type="Pfam" id="PF07690">
    <property type="entry name" value="MFS_1"/>
    <property type="match status" value="1"/>
</dbReference>
<evidence type="ECO:0000313" key="9">
    <source>
        <dbReference type="EMBL" id="KSU84594.1"/>
    </source>
</evidence>
<evidence type="ECO:0000256" key="3">
    <source>
        <dbReference type="ARBA" id="ARBA00022475"/>
    </source>
</evidence>
<evidence type="ECO:0000256" key="7">
    <source>
        <dbReference type="SAM" id="Phobius"/>
    </source>
</evidence>
<dbReference type="GO" id="GO:0005886">
    <property type="term" value="C:plasma membrane"/>
    <property type="evidence" value="ECO:0007669"/>
    <property type="project" value="UniProtKB-SubCell"/>
</dbReference>
<feature type="transmembrane region" description="Helical" evidence="7">
    <location>
        <begin position="209"/>
        <end position="227"/>
    </location>
</feature>
<comment type="subcellular location">
    <subcellularLocation>
        <location evidence="1">Cell membrane</location>
        <topology evidence="1">Multi-pass membrane protein</topology>
    </subcellularLocation>
</comment>
<feature type="transmembrane region" description="Helical" evidence="7">
    <location>
        <begin position="358"/>
        <end position="384"/>
    </location>
</feature>
<protein>
    <submittedName>
        <fullName evidence="9">MFS transporter</fullName>
    </submittedName>
</protein>
<feature type="transmembrane region" description="Helical" evidence="7">
    <location>
        <begin position="101"/>
        <end position="123"/>
    </location>
</feature>
<dbReference type="GO" id="GO:0022857">
    <property type="term" value="F:transmembrane transporter activity"/>
    <property type="evidence" value="ECO:0007669"/>
    <property type="project" value="InterPro"/>
</dbReference>
<reference evidence="9 10" key="1">
    <citation type="journal article" date="2014" name="Antonie Van Leeuwenhoek">
        <title>Fictibacillus enclensis sp. nov., isolated from marine sediment.</title>
        <authorList>
            <person name="Dastager S.G."/>
            <person name="Mawlankar R."/>
            <person name="Srinivasan K."/>
            <person name="Tang S.K."/>
            <person name="Lee J.C."/>
            <person name="Ramana V.V."/>
            <person name="Shouche Y.S."/>
        </authorList>
    </citation>
    <scope>NUCLEOTIDE SEQUENCE [LARGE SCALE GENOMIC DNA]</scope>
    <source>
        <strain evidence="9 10">NIO-1003</strain>
    </source>
</reference>
<evidence type="ECO:0000313" key="10">
    <source>
        <dbReference type="Proteomes" id="UP000054099"/>
    </source>
</evidence>
<dbReference type="PRINTS" id="PR01035">
    <property type="entry name" value="TCRTETA"/>
</dbReference>
<dbReference type="EMBL" id="LNQN01000001">
    <property type="protein sequence ID" value="KSU84594.1"/>
    <property type="molecule type" value="Genomic_DNA"/>
</dbReference>
<sequence length="410" mass="44409">MERWKRNMWVLWIGVFFTSASYSMVIPFLPLFLLEIGVRENIEIWSGVLFSAAFLAGAISSPYWGLLADRYGRKPMIIRAGIALFVIYTLTAFVTNAYELLALRIMQGLLTGFIPGSIALIGTNTPKKHVGYALAMISTATASGGIVGPLLGGGISALVGNRWSFASGGFMVLISTLLVIFLVTEDNFTPNKVKGSVTKDIKTAASNRPFMIVLLLTMVTVCSLMTIEPVLPLYIKKLGSAEHNVSFLAGVIFSLPGIASVLFGAFWGKLGDRIGFRTVLIIGLFGGGIGTLAQLLFHDIWGFSIIRFVYGIFFCAVFPAINGLVVKVTPDDFRGRAFGLNQTANQIGGMIGPMLGGFIGGIFTVHSVFLVTGVFLLIAMAVAWRSDWQNSNHQKQQHSSSPTFSQSHTK</sequence>
<dbReference type="AlphaFoldDB" id="A0A0V8JBP3"/>
<proteinExistence type="predicted"/>
<comment type="caution">
    <text evidence="9">The sequence shown here is derived from an EMBL/GenBank/DDBJ whole genome shotgun (WGS) entry which is preliminary data.</text>
</comment>
<dbReference type="Proteomes" id="UP000054099">
    <property type="component" value="Unassembled WGS sequence"/>
</dbReference>
<accession>A0A0V8JBP3</accession>
<dbReference type="SUPFAM" id="SSF103473">
    <property type="entry name" value="MFS general substrate transporter"/>
    <property type="match status" value="1"/>
</dbReference>
<evidence type="ECO:0000256" key="6">
    <source>
        <dbReference type="ARBA" id="ARBA00023136"/>
    </source>
</evidence>
<feature type="transmembrane region" description="Helical" evidence="7">
    <location>
        <begin position="247"/>
        <end position="267"/>
    </location>
</feature>
<feature type="transmembrane region" description="Helical" evidence="7">
    <location>
        <begin position="303"/>
        <end position="326"/>
    </location>
</feature>
<keyword evidence="2" id="KW-0813">Transport</keyword>
<evidence type="ECO:0000259" key="8">
    <source>
        <dbReference type="PROSITE" id="PS50850"/>
    </source>
</evidence>
<evidence type="ECO:0000256" key="1">
    <source>
        <dbReference type="ARBA" id="ARBA00004651"/>
    </source>
</evidence>
<evidence type="ECO:0000256" key="4">
    <source>
        <dbReference type="ARBA" id="ARBA00022692"/>
    </source>
</evidence>
<feature type="transmembrane region" description="Helical" evidence="7">
    <location>
        <begin position="130"/>
        <end position="151"/>
    </location>
</feature>
<keyword evidence="3" id="KW-1003">Cell membrane</keyword>
<dbReference type="InterPro" id="IPR020846">
    <property type="entry name" value="MFS_dom"/>
</dbReference>
<dbReference type="PANTHER" id="PTHR43414">
    <property type="entry name" value="MULTIDRUG RESISTANCE PROTEIN MDTG"/>
    <property type="match status" value="1"/>
</dbReference>
<evidence type="ECO:0000256" key="2">
    <source>
        <dbReference type="ARBA" id="ARBA00022448"/>
    </source>
</evidence>
<feature type="transmembrane region" description="Helical" evidence="7">
    <location>
        <begin position="279"/>
        <end position="297"/>
    </location>
</feature>
<feature type="transmembrane region" description="Helical" evidence="7">
    <location>
        <begin position="76"/>
        <end position="95"/>
    </location>
</feature>
<keyword evidence="5 7" id="KW-1133">Transmembrane helix</keyword>
<dbReference type="Gene3D" id="1.20.1250.20">
    <property type="entry name" value="MFS general substrate transporter like domains"/>
    <property type="match status" value="2"/>
</dbReference>
<keyword evidence="10" id="KW-1185">Reference proteome</keyword>
<dbReference type="InterPro" id="IPR001958">
    <property type="entry name" value="Tet-R_TetA/multi-R_MdtG-like"/>
</dbReference>
<evidence type="ECO:0000256" key="5">
    <source>
        <dbReference type="ARBA" id="ARBA00022989"/>
    </source>
</evidence>
<feature type="transmembrane region" description="Helical" evidence="7">
    <location>
        <begin position="44"/>
        <end position="64"/>
    </location>
</feature>
<feature type="domain" description="Major facilitator superfamily (MFS) profile" evidence="8">
    <location>
        <begin position="7"/>
        <end position="391"/>
    </location>
</feature>
<dbReference type="InterPro" id="IPR011701">
    <property type="entry name" value="MFS"/>
</dbReference>
<dbReference type="Pfam" id="PF00083">
    <property type="entry name" value="Sugar_tr"/>
    <property type="match status" value="1"/>
</dbReference>
<dbReference type="PROSITE" id="PS50850">
    <property type="entry name" value="MFS"/>
    <property type="match status" value="1"/>
</dbReference>